<proteinExistence type="predicted"/>
<evidence type="ECO:0000256" key="2">
    <source>
        <dbReference type="ARBA" id="ARBA00023295"/>
    </source>
</evidence>
<dbReference type="OrthoDB" id="9807519at2"/>
<dbReference type="InterPro" id="IPR013785">
    <property type="entry name" value="Aldolase_TIM"/>
</dbReference>
<reference evidence="4" key="1">
    <citation type="submission" date="2015-05" db="EMBL/GenBank/DDBJ databases">
        <authorList>
            <person name="Urmite Genomes"/>
        </authorList>
    </citation>
    <scope>NUCLEOTIDE SEQUENCE [LARGE SCALE GENOMIC DNA]</scope>
    <source>
        <strain evidence="4">LF1</strain>
    </source>
</reference>
<sequence length="587" mass="67769">MIAQKVNIEAIHEDSVKVKVDQREVNGILFVHIQIRSEQPIQFPKVNFVWHHPIVDIQSYWHPGSFRSKSFGVDWDGGFSSKATVLAPVGCFYNQEGQNRLAVAYSNAMETVNFNLGVHEETGTIKGQITLFTEPSKIRSSYDGVIRIDKRDISYYQAIKDISLWYEEMEGYRPSFVPETAKLPMYSTWYSFHQEITDDEIEKQCEIAKQLGCGAVIVDDGWQTEDNHRGYAYCGDWEVSPKRIRDMRKHIEQVHALGMKYLLWYSVPFVGINSKVWERFQNKILYFHDDLQAGVLDPRYPEVREYLISTYEKALKEWDLDGFKLDFIDSFDLNRAKGHAIQFDPERDYESVQEAVDCLFTDIMESLKSIKPSIMVEFRQRYIGPYMRKYGNIFRVGDCPNDAITNRVGIMDLRLLSGNTAVHSDMIMWSPEDTTENAALQLINALFGVPQFSMRFEKLNKDHFEMAKFWLGFSKKYQDVLLNGDLKPTAPELLYPIVETENDFTKLIAIYANVCIKSGTNIPEELIIVNGTLSEEFILDLEEDLNNISIETFSCTGILIRKQKTDLPKGLHRMKTEKSGVLIFRPA</sequence>
<protein>
    <submittedName>
        <fullName evidence="3">Glycoside hydrolase clan GH-D</fullName>
    </submittedName>
</protein>
<dbReference type="EMBL" id="CVRB01000003">
    <property type="protein sequence ID" value="CRK82691.1"/>
    <property type="molecule type" value="Genomic_DNA"/>
</dbReference>
<dbReference type="Gene3D" id="3.20.20.70">
    <property type="entry name" value="Aldolase class I"/>
    <property type="match status" value="1"/>
</dbReference>
<dbReference type="PANTHER" id="PTHR43053:SF3">
    <property type="entry name" value="ALPHA-GALACTOSIDASE C-RELATED"/>
    <property type="match status" value="1"/>
</dbReference>
<dbReference type="InterPro" id="IPR017853">
    <property type="entry name" value="GH"/>
</dbReference>
<dbReference type="SUPFAM" id="SSF51445">
    <property type="entry name" value="(Trans)glycosidases"/>
    <property type="match status" value="1"/>
</dbReference>
<dbReference type="GO" id="GO:0004557">
    <property type="term" value="F:alpha-galactosidase activity"/>
    <property type="evidence" value="ECO:0007669"/>
    <property type="project" value="InterPro"/>
</dbReference>
<evidence type="ECO:0000313" key="3">
    <source>
        <dbReference type="EMBL" id="CRK82691.1"/>
    </source>
</evidence>
<evidence type="ECO:0000313" key="4">
    <source>
        <dbReference type="Proteomes" id="UP000199087"/>
    </source>
</evidence>
<dbReference type="PANTHER" id="PTHR43053">
    <property type="entry name" value="GLYCOSIDASE FAMILY 31"/>
    <property type="match status" value="1"/>
</dbReference>
<dbReference type="GO" id="GO:0016052">
    <property type="term" value="P:carbohydrate catabolic process"/>
    <property type="evidence" value="ECO:0007669"/>
    <property type="project" value="InterPro"/>
</dbReference>
<dbReference type="STRING" id="1499688.BN000_02635"/>
<keyword evidence="1 3" id="KW-0378">Hydrolase</keyword>
<accession>A0A0U1NXE6</accession>
<dbReference type="InterPro" id="IPR002252">
    <property type="entry name" value="Glyco_hydro_36"/>
</dbReference>
<keyword evidence="4" id="KW-1185">Reference proteome</keyword>
<dbReference type="CDD" id="cd14791">
    <property type="entry name" value="GH36"/>
    <property type="match status" value="1"/>
</dbReference>
<dbReference type="Proteomes" id="UP000199087">
    <property type="component" value="Unassembled WGS sequence"/>
</dbReference>
<dbReference type="RefSeq" id="WP_090635032.1">
    <property type="nucleotide sequence ID" value="NZ_CVRB01000003.1"/>
</dbReference>
<dbReference type="Pfam" id="PF02065">
    <property type="entry name" value="Melibiase"/>
    <property type="match status" value="1"/>
</dbReference>
<dbReference type="InterPro" id="IPR050985">
    <property type="entry name" value="Alpha-glycosidase_related"/>
</dbReference>
<keyword evidence="2" id="KW-0326">Glycosidase</keyword>
<evidence type="ECO:0000256" key="1">
    <source>
        <dbReference type="ARBA" id="ARBA00022801"/>
    </source>
</evidence>
<name>A0A0U1NXE6_9BACI</name>
<dbReference type="AlphaFoldDB" id="A0A0U1NXE6"/>
<organism evidence="3 4">
    <name type="scientific">Neobacillus massiliamazoniensis</name>
    <dbReference type="NCBI Taxonomy" id="1499688"/>
    <lineage>
        <taxon>Bacteria</taxon>
        <taxon>Bacillati</taxon>
        <taxon>Bacillota</taxon>
        <taxon>Bacilli</taxon>
        <taxon>Bacillales</taxon>
        <taxon>Bacillaceae</taxon>
        <taxon>Neobacillus</taxon>
    </lineage>
</organism>
<gene>
    <name evidence="3" type="ORF">BN000_02635</name>
</gene>